<keyword evidence="2" id="KW-1185">Reference proteome</keyword>
<evidence type="ECO:0000313" key="1">
    <source>
        <dbReference type="EMBL" id="SCC17883.1"/>
    </source>
</evidence>
<gene>
    <name evidence="1" type="ORF">GA0061071_107194</name>
</gene>
<dbReference type="RefSeq" id="WP_088237891.1">
    <property type="nucleotide sequence ID" value="NZ_FMAY01000007.1"/>
</dbReference>
<evidence type="ECO:0008006" key="3">
    <source>
        <dbReference type="Google" id="ProtNLM"/>
    </source>
</evidence>
<dbReference type="EMBL" id="FMAY01000007">
    <property type="protein sequence ID" value="SCC17883.1"/>
    <property type="molecule type" value="Genomic_DNA"/>
</dbReference>
<sequence>MNNINHQLAIAAMPAGQCSAQVTHCFDDGSLMVESEGRGWHCRRAVSCVIAPQAGDTVLIAGVDNQMWLLAVLERANPQCAELNVPGDLHISSSGALRLSSEALNVTASTGDCHISEMTYSGEKVSAWVTLSRVVGKRAESVWQTVTQISHNLFRTTRQTEQVRAGQLDMKAEDYMRMHAHNTVITSKAITKVDSEQIHMG</sequence>
<dbReference type="Proteomes" id="UP000198975">
    <property type="component" value="Unassembled WGS sequence"/>
</dbReference>
<name>A0A1C4CFT1_9ENTR</name>
<dbReference type="InterPro" id="IPR021927">
    <property type="entry name" value="DUF3540"/>
</dbReference>
<reference evidence="2" key="1">
    <citation type="submission" date="2016-08" db="EMBL/GenBank/DDBJ databases">
        <authorList>
            <person name="Varghese N."/>
            <person name="Submissions Spin"/>
        </authorList>
    </citation>
    <scope>NUCLEOTIDE SEQUENCE [LARGE SCALE GENOMIC DNA]</scope>
    <source>
        <strain evidence="2">REICA_082</strain>
    </source>
</reference>
<dbReference type="OrthoDB" id="6119047at2"/>
<evidence type="ECO:0000313" key="2">
    <source>
        <dbReference type="Proteomes" id="UP000198975"/>
    </source>
</evidence>
<dbReference type="AlphaFoldDB" id="A0A1C4CFT1"/>
<protein>
    <recommendedName>
        <fullName evidence="3">DUF3540 domain-containing protein</fullName>
    </recommendedName>
</protein>
<accession>A0A1C4CFT1</accession>
<organism evidence="1 2">
    <name type="scientific">Kosakonia oryzendophytica</name>
    <dbReference type="NCBI Taxonomy" id="1005665"/>
    <lineage>
        <taxon>Bacteria</taxon>
        <taxon>Pseudomonadati</taxon>
        <taxon>Pseudomonadota</taxon>
        <taxon>Gammaproteobacteria</taxon>
        <taxon>Enterobacterales</taxon>
        <taxon>Enterobacteriaceae</taxon>
        <taxon>Kosakonia</taxon>
    </lineage>
</organism>
<proteinExistence type="predicted"/>
<dbReference type="Pfam" id="PF12059">
    <property type="entry name" value="DUF3540"/>
    <property type="match status" value="1"/>
</dbReference>